<organism evidence="1 2">
    <name type="scientific">Penicillium hetheringtonii</name>
    <dbReference type="NCBI Taxonomy" id="911720"/>
    <lineage>
        <taxon>Eukaryota</taxon>
        <taxon>Fungi</taxon>
        <taxon>Dikarya</taxon>
        <taxon>Ascomycota</taxon>
        <taxon>Pezizomycotina</taxon>
        <taxon>Eurotiomycetes</taxon>
        <taxon>Eurotiomycetidae</taxon>
        <taxon>Eurotiales</taxon>
        <taxon>Aspergillaceae</taxon>
        <taxon>Penicillium</taxon>
    </lineage>
</organism>
<proteinExistence type="predicted"/>
<dbReference type="Proteomes" id="UP001216150">
    <property type="component" value="Unassembled WGS sequence"/>
</dbReference>
<protein>
    <submittedName>
        <fullName evidence="1">Uncharacterized protein</fullName>
    </submittedName>
</protein>
<sequence length="60" mass="7059">MTGAAIWTLHMRIVLITRQLKQDEEVKDPEGIPRYCLLPATLRQEAMSKNLWAWVKRPVR</sequence>
<reference evidence="1 2" key="1">
    <citation type="journal article" date="2023" name="IMA Fungus">
        <title>Comparative genomic study of the Penicillium genus elucidates a diverse pangenome and 15 lateral gene transfer events.</title>
        <authorList>
            <person name="Petersen C."/>
            <person name="Sorensen T."/>
            <person name="Nielsen M.R."/>
            <person name="Sondergaard T.E."/>
            <person name="Sorensen J.L."/>
            <person name="Fitzpatrick D.A."/>
            <person name="Frisvad J.C."/>
            <person name="Nielsen K.L."/>
        </authorList>
    </citation>
    <scope>NUCLEOTIDE SEQUENCE [LARGE SCALE GENOMIC DNA]</scope>
    <source>
        <strain evidence="1 2">IBT 29057</strain>
    </source>
</reference>
<dbReference type="AlphaFoldDB" id="A0AAD6DBE4"/>
<evidence type="ECO:0000313" key="1">
    <source>
        <dbReference type="EMBL" id="KAJ5572651.1"/>
    </source>
</evidence>
<accession>A0AAD6DBE4</accession>
<keyword evidence="2" id="KW-1185">Reference proteome</keyword>
<gene>
    <name evidence="1" type="ORF">N7450_009635</name>
</gene>
<dbReference type="EMBL" id="JAQJAC010000009">
    <property type="protein sequence ID" value="KAJ5572651.1"/>
    <property type="molecule type" value="Genomic_DNA"/>
</dbReference>
<evidence type="ECO:0000313" key="2">
    <source>
        <dbReference type="Proteomes" id="UP001216150"/>
    </source>
</evidence>
<comment type="caution">
    <text evidence="1">The sequence shown here is derived from an EMBL/GenBank/DDBJ whole genome shotgun (WGS) entry which is preliminary data.</text>
</comment>
<name>A0AAD6DBE4_9EURO</name>